<accession>A0ABV6S1R8</accession>
<comment type="caution">
    <text evidence="2">The sequence shown here is derived from an EMBL/GenBank/DDBJ whole genome shotgun (WGS) entry which is preliminary data.</text>
</comment>
<proteinExistence type="predicted"/>
<evidence type="ECO:0008006" key="4">
    <source>
        <dbReference type="Google" id="ProtNLM"/>
    </source>
</evidence>
<evidence type="ECO:0000313" key="2">
    <source>
        <dbReference type="EMBL" id="MFC0682058.1"/>
    </source>
</evidence>
<sequence>MFESARIRIRAFSAPDSARPSSEGRRFRPLRAALALVLAVGVIVPISVTVPPPPPADAASASLFDPGFIMSDATFFDSGAMTAAQVQSFLNAKVPACRATTGPTCLKSYTENTRAVAAAPEPDTCKALSARTGRTAAQIITDIANACGISPRALIVLLEKEQSLVTSTAPSARNYTFATGWGCPDTADCQRLHTGLFNQLYKAAWQLKWYGRGSFTWIKVGQPNYVRYHPNAACGGTNVVIKNRATAALYYYTPYQPNAAAMGNLYGVGDSCSAYGNRNFWRMYSDWFGSPIGGDSLFKTAAADTVYLVAGELKYRVGDAPRLDDLTALGKVTTVSQAYLDRFRGAGTLRPMVTDVAEGTYYLLDQGKKYPVSSCATAHAYAFTCGGASKLTTAQLDRMVTATALTRRVKDTLGHNYYIADGHRHEYYDTSAYVAAGVPIEKLLYLSNRTIAHLPFAAPFIPELKSVTDATGTEITVLAGGKGWTIPASLYASLRLENSFAAPKVMEAKAVDAVPVGGVLTDFVRSDTTGELFVLTPDGRVPFPLADPARAAVVPDALIQHIPVAAGDWTGKYITHLPNGRWYLVDAGTAYRIWDEADVAMLTRAYGLAAPVEFPIAAILAVPHGTYTLAPGTTARSADGRIWLVDGNWTLRPITAKAADELAVRSPLKLNAATFAQYTLSTENLAIGVTCVGVPWVGNDGRFHRVDPKVAAAYPFGFPALAPETCKALSTNKDTAGRFLRDGSTKQLYYVWGGTKKPITPAAYWRLRAGTPPNYIVVGPSFLSHFRTGSPIK</sequence>
<dbReference type="RefSeq" id="WP_386675721.1">
    <property type="nucleotide sequence ID" value="NZ_JBHLTG010000010.1"/>
</dbReference>
<keyword evidence="1" id="KW-1133">Transmembrane helix</keyword>
<organism evidence="2 3">
    <name type="scientific">Lysobacter korlensis</name>
    <dbReference type="NCBI Taxonomy" id="553636"/>
    <lineage>
        <taxon>Bacteria</taxon>
        <taxon>Pseudomonadati</taxon>
        <taxon>Pseudomonadota</taxon>
        <taxon>Gammaproteobacteria</taxon>
        <taxon>Lysobacterales</taxon>
        <taxon>Lysobacteraceae</taxon>
        <taxon>Lysobacter</taxon>
    </lineage>
</organism>
<dbReference type="Proteomes" id="UP001589896">
    <property type="component" value="Unassembled WGS sequence"/>
</dbReference>
<keyword evidence="1" id="KW-0812">Transmembrane</keyword>
<evidence type="ECO:0000256" key="1">
    <source>
        <dbReference type="SAM" id="Phobius"/>
    </source>
</evidence>
<evidence type="ECO:0000313" key="3">
    <source>
        <dbReference type="Proteomes" id="UP001589896"/>
    </source>
</evidence>
<protein>
    <recommendedName>
        <fullName evidence="4">Hemagglutinin-related protein</fullName>
    </recommendedName>
</protein>
<keyword evidence="1" id="KW-0472">Membrane</keyword>
<reference evidence="2 3" key="1">
    <citation type="submission" date="2024-09" db="EMBL/GenBank/DDBJ databases">
        <authorList>
            <person name="Sun Q."/>
            <person name="Mori K."/>
        </authorList>
    </citation>
    <scope>NUCLEOTIDE SEQUENCE [LARGE SCALE GENOMIC DNA]</scope>
    <source>
        <strain evidence="2 3">KCTC 23076</strain>
    </source>
</reference>
<dbReference type="EMBL" id="JBHLTG010000010">
    <property type="protein sequence ID" value="MFC0682058.1"/>
    <property type="molecule type" value="Genomic_DNA"/>
</dbReference>
<name>A0ABV6S1R8_9GAMM</name>
<keyword evidence="3" id="KW-1185">Reference proteome</keyword>
<gene>
    <name evidence="2" type="ORF">ACFFGH_29855</name>
</gene>
<feature type="transmembrane region" description="Helical" evidence="1">
    <location>
        <begin position="29"/>
        <end position="48"/>
    </location>
</feature>